<dbReference type="SUPFAM" id="SSF47616">
    <property type="entry name" value="GST C-terminal domain-like"/>
    <property type="match status" value="1"/>
</dbReference>
<evidence type="ECO:0000313" key="2">
    <source>
        <dbReference type="EMBL" id="KCZ95833.1"/>
    </source>
</evidence>
<dbReference type="Proteomes" id="UP000025061">
    <property type="component" value="Unassembled WGS sequence"/>
</dbReference>
<dbReference type="InterPro" id="IPR036249">
    <property type="entry name" value="Thioredoxin-like_sf"/>
</dbReference>
<evidence type="ECO:0000313" key="3">
    <source>
        <dbReference type="Proteomes" id="UP000025061"/>
    </source>
</evidence>
<dbReference type="Pfam" id="PF13417">
    <property type="entry name" value="GST_N_3"/>
    <property type="match status" value="1"/>
</dbReference>
<dbReference type="PATRIC" id="fig|1280951.3.peg.741"/>
<dbReference type="AlphaFoldDB" id="A0A059FYP3"/>
<dbReference type="InterPro" id="IPR036282">
    <property type="entry name" value="Glutathione-S-Trfase_C_sf"/>
</dbReference>
<keyword evidence="3" id="KW-1185">Reference proteome</keyword>
<reference evidence="2 3" key="1">
    <citation type="submission" date="2013-04" db="EMBL/GenBank/DDBJ databases">
        <title>Hyphomonas hirschiana VP5 Genome Sequencing.</title>
        <authorList>
            <person name="Lai Q."/>
            <person name="Shao Z."/>
        </authorList>
    </citation>
    <scope>NUCLEOTIDE SEQUENCE [LARGE SCALE GENOMIC DNA]</scope>
    <source>
        <strain evidence="2 3">VP5</strain>
    </source>
</reference>
<organism evidence="2 3">
    <name type="scientific">Hyphomonas hirschiana VP5</name>
    <dbReference type="NCBI Taxonomy" id="1280951"/>
    <lineage>
        <taxon>Bacteria</taxon>
        <taxon>Pseudomonadati</taxon>
        <taxon>Pseudomonadota</taxon>
        <taxon>Alphaproteobacteria</taxon>
        <taxon>Hyphomonadales</taxon>
        <taxon>Hyphomonadaceae</taxon>
        <taxon>Hyphomonas</taxon>
    </lineage>
</organism>
<feature type="domain" description="GST N-terminal" evidence="1">
    <location>
        <begin position="20"/>
        <end position="82"/>
    </location>
</feature>
<comment type="caution">
    <text evidence="2">The sequence shown here is derived from an EMBL/GenBank/DDBJ whole genome shotgun (WGS) entry which is preliminary data.</text>
</comment>
<dbReference type="Pfam" id="PF13410">
    <property type="entry name" value="GST_C_2"/>
    <property type="match status" value="1"/>
</dbReference>
<proteinExistence type="predicted"/>
<protein>
    <recommendedName>
        <fullName evidence="1">GST N-terminal domain-containing protein</fullName>
    </recommendedName>
</protein>
<dbReference type="SUPFAM" id="SSF52833">
    <property type="entry name" value="Thioredoxin-like"/>
    <property type="match status" value="1"/>
</dbReference>
<name>A0A059FYP3_9PROT</name>
<dbReference type="Gene3D" id="1.20.1050.10">
    <property type="match status" value="1"/>
</dbReference>
<dbReference type="InterPro" id="IPR004045">
    <property type="entry name" value="Glutathione_S-Trfase_N"/>
</dbReference>
<accession>A0A059FYP3</accession>
<sequence>MVMWLSKAGPGEDMSGYEVYGALGSPYSLKVRAALRAKRLANSWTGMTGEERAVFMPNVKAQVIPVIRRPDGSWTNDSTPFLLSIESEGRALVPEDTALRFVCLLLEDMADEWFMKAMFHYRWFYEADQEWCANWLMYDSMPNAGLEKVEKNAATIRARQISRMALVGCTPQTAPLIEASWKRSCAALQEMALGPGRFLFGDRISLADLAFYGQLKVMSYDPTPMAWMREATPYLYRWLDHADDASGIGGDWGSAEAALASPAITKLLAQAGDTYLPFLLANAKAIEAGAETFSLTIEGGRYEQGVFKYQVKCLASLREEWQRLDENTRGAIARLIGPGADILG</sequence>
<dbReference type="EMBL" id="ARYI01000002">
    <property type="protein sequence ID" value="KCZ95833.1"/>
    <property type="molecule type" value="Genomic_DNA"/>
</dbReference>
<gene>
    <name evidence="2" type="ORF">HHI_03642</name>
</gene>
<evidence type="ECO:0000259" key="1">
    <source>
        <dbReference type="Pfam" id="PF13417"/>
    </source>
</evidence>